<dbReference type="PANTHER" id="PTHR47926:SF368">
    <property type="entry name" value="TETRATRICOPEPTIDE REPEAT-LIKE SUPERFAMILY PROTEIN"/>
    <property type="match status" value="1"/>
</dbReference>
<keyword evidence="6" id="KW-1185">Reference proteome</keyword>
<keyword evidence="2" id="KW-0677">Repeat</keyword>
<evidence type="ECO:0000256" key="1">
    <source>
        <dbReference type="ARBA" id="ARBA00006643"/>
    </source>
</evidence>
<dbReference type="InterPro" id="IPR032867">
    <property type="entry name" value="DYW_dom"/>
</dbReference>
<accession>W9R707</accession>
<dbReference type="NCBIfam" id="TIGR00756">
    <property type="entry name" value="PPR"/>
    <property type="match status" value="4"/>
</dbReference>
<dbReference type="GO" id="GO:0008270">
    <property type="term" value="F:zinc ion binding"/>
    <property type="evidence" value="ECO:0007669"/>
    <property type="project" value="InterPro"/>
</dbReference>
<dbReference type="GO" id="GO:0009451">
    <property type="term" value="P:RNA modification"/>
    <property type="evidence" value="ECO:0007669"/>
    <property type="project" value="InterPro"/>
</dbReference>
<dbReference type="Proteomes" id="UP000030645">
    <property type="component" value="Unassembled WGS sequence"/>
</dbReference>
<dbReference type="Gene3D" id="1.25.40.10">
    <property type="entry name" value="Tetratricopeptide repeat domain"/>
    <property type="match status" value="3"/>
</dbReference>
<dbReference type="Pfam" id="PF13041">
    <property type="entry name" value="PPR_2"/>
    <property type="match status" value="2"/>
</dbReference>
<dbReference type="GO" id="GO:0003729">
    <property type="term" value="F:mRNA binding"/>
    <property type="evidence" value="ECO:0007669"/>
    <property type="project" value="UniProtKB-ARBA"/>
</dbReference>
<dbReference type="InterPro" id="IPR046960">
    <property type="entry name" value="PPR_At4g14850-like_plant"/>
</dbReference>
<dbReference type="SUPFAM" id="SSF48452">
    <property type="entry name" value="TPR-like"/>
    <property type="match status" value="1"/>
</dbReference>
<gene>
    <name evidence="5" type="ORF">L484_023553</name>
</gene>
<reference evidence="6" key="1">
    <citation type="submission" date="2013-01" db="EMBL/GenBank/DDBJ databases">
        <title>Draft Genome Sequence of a Mulberry Tree, Morus notabilis C.K. Schneid.</title>
        <authorList>
            <person name="He N."/>
            <person name="Zhao S."/>
        </authorList>
    </citation>
    <scope>NUCLEOTIDE SEQUENCE</scope>
</reference>
<dbReference type="Pfam" id="PF20431">
    <property type="entry name" value="E_motif"/>
    <property type="match status" value="1"/>
</dbReference>
<dbReference type="InterPro" id="IPR011990">
    <property type="entry name" value="TPR-like_helical_dom_sf"/>
</dbReference>
<evidence type="ECO:0000313" key="5">
    <source>
        <dbReference type="EMBL" id="EXB74809.1"/>
    </source>
</evidence>
<feature type="repeat" description="PPR" evidence="3">
    <location>
        <begin position="294"/>
        <end position="328"/>
    </location>
</feature>
<evidence type="ECO:0000313" key="6">
    <source>
        <dbReference type="Proteomes" id="UP000030645"/>
    </source>
</evidence>
<feature type="repeat" description="PPR" evidence="3">
    <location>
        <begin position="91"/>
        <end position="125"/>
    </location>
</feature>
<dbReference type="Pfam" id="PF12854">
    <property type="entry name" value="PPR_1"/>
    <property type="match status" value="1"/>
</dbReference>
<dbReference type="InterPro" id="IPR046848">
    <property type="entry name" value="E_motif"/>
</dbReference>
<dbReference type="InterPro" id="IPR002885">
    <property type="entry name" value="PPR_rpt"/>
</dbReference>
<dbReference type="KEGG" id="mnt:21406312"/>
<sequence length="605" mass="67735">MRRRGLVPNLNPNFLSRQNNLSFFHTNGHSHLIRNLQNCNNFIVASSLHSHILKSGSLSHTFTANHLLNCYVRLRKIDLARNLFDEMSEPNVVSWTAVIAGYIDLGQPRTALRMFGEMPECSVPPNEFTFSTAIKACSVLSNLRTGKEIHARVEVCGLRNNLVLCSTLVDMYGKCDDVDGARRVFDAMRCRNVVSWTTMIATYGQNARGHEALQLFREFSSLTRDRPNDFMLSSIVNACASLGKLAAGKAAHCAVIRGSHDANEVVATTLIDMYGKCGCLDYSYKIFRQVSCASVVPYTSMIFSAAKYGLGKLALELFDEMLERGIKPSDVTYLGVLHACSHSGLVDEGLKHLKFMYAKHGILPDTKHYTCLVDMLGRAGRIDEAYRVAKSIRAEGDAGALLWGTLLSASRLVGRVDIAVEAGRQLIESNQQVAGAYVTLSNTYALAGDWDSVRDLKREMKRGGVHKETACSWIDFKDWTYVFFAGDVLWCEQGSEVVNLLRELEKRMKERGYVGGGKGLVFVDVDEETEEEILGLHSERLALAFGLINLPKSATIRIMKNIRMCRDCHEAFKLISEILERDFIVRDNNRFHHFTNGYCICGDFW</sequence>
<evidence type="ECO:0000256" key="3">
    <source>
        <dbReference type="PROSITE-ProRule" id="PRU00708"/>
    </source>
</evidence>
<dbReference type="Pfam" id="PF01535">
    <property type="entry name" value="PPR"/>
    <property type="match status" value="4"/>
</dbReference>
<dbReference type="EMBL" id="KE344659">
    <property type="protein sequence ID" value="EXB74809.1"/>
    <property type="molecule type" value="Genomic_DNA"/>
</dbReference>
<proteinExistence type="inferred from homology"/>
<evidence type="ECO:0000256" key="2">
    <source>
        <dbReference type="ARBA" id="ARBA00022737"/>
    </source>
</evidence>
<evidence type="ECO:0000259" key="4">
    <source>
        <dbReference type="Pfam" id="PF14432"/>
    </source>
</evidence>
<name>W9R707_9ROSA</name>
<comment type="similarity">
    <text evidence="1">Belongs to the PPR family. PCMP-H subfamily.</text>
</comment>
<dbReference type="Pfam" id="PF14432">
    <property type="entry name" value="DYW_deaminase"/>
    <property type="match status" value="1"/>
</dbReference>
<feature type="repeat" description="PPR" evidence="3">
    <location>
        <begin position="161"/>
        <end position="195"/>
    </location>
</feature>
<dbReference type="AlphaFoldDB" id="W9R707"/>
<organism evidence="5 6">
    <name type="scientific">Morus notabilis</name>
    <dbReference type="NCBI Taxonomy" id="981085"/>
    <lineage>
        <taxon>Eukaryota</taxon>
        <taxon>Viridiplantae</taxon>
        <taxon>Streptophyta</taxon>
        <taxon>Embryophyta</taxon>
        <taxon>Tracheophyta</taxon>
        <taxon>Spermatophyta</taxon>
        <taxon>Magnoliopsida</taxon>
        <taxon>eudicotyledons</taxon>
        <taxon>Gunneridae</taxon>
        <taxon>Pentapetalae</taxon>
        <taxon>rosids</taxon>
        <taxon>fabids</taxon>
        <taxon>Rosales</taxon>
        <taxon>Moraceae</taxon>
        <taxon>Moreae</taxon>
        <taxon>Morus</taxon>
    </lineage>
</organism>
<dbReference type="FunFam" id="1.25.40.10:FF:000090">
    <property type="entry name" value="Pentatricopeptide repeat-containing protein, chloroplastic"/>
    <property type="match status" value="1"/>
</dbReference>
<feature type="domain" description="DYW" evidence="4">
    <location>
        <begin position="520"/>
        <end position="605"/>
    </location>
</feature>
<feature type="repeat" description="PPR" evidence="3">
    <location>
        <begin position="365"/>
        <end position="399"/>
    </location>
</feature>
<dbReference type="OrthoDB" id="1850776at2759"/>
<dbReference type="PROSITE" id="PS51375">
    <property type="entry name" value="PPR"/>
    <property type="match status" value="4"/>
</dbReference>
<dbReference type="eggNOG" id="KOG4197">
    <property type="taxonomic scope" value="Eukaryota"/>
</dbReference>
<dbReference type="PANTHER" id="PTHR47926">
    <property type="entry name" value="PENTATRICOPEPTIDE REPEAT-CONTAINING PROTEIN"/>
    <property type="match status" value="1"/>
</dbReference>
<dbReference type="FunFam" id="1.25.40.10:FF:000073">
    <property type="entry name" value="Pentatricopeptide repeat-containing protein chloroplastic"/>
    <property type="match status" value="1"/>
</dbReference>
<dbReference type="FunFam" id="1.25.40.10:FF:000343">
    <property type="entry name" value="Pentatricopeptide repeat-containing protein At3g58590"/>
    <property type="match status" value="1"/>
</dbReference>
<protein>
    <recommendedName>
        <fullName evidence="4">DYW domain-containing protein</fullName>
    </recommendedName>
</protein>